<dbReference type="SUPFAM" id="SSF48557">
    <property type="entry name" value="L-aspartase-like"/>
    <property type="match status" value="1"/>
</dbReference>
<keyword evidence="1 5" id="KW-0456">Lyase</keyword>
<evidence type="ECO:0000256" key="1">
    <source>
        <dbReference type="HAMAP-Rule" id="MF_00006"/>
    </source>
</evidence>
<dbReference type="PRINTS" id="PR00145">
    <property type="entry name" value="ARGSUCLYASE"/>
</dbReference>
<dbReference type="Pfam" id="PF00206">
    <property type="entry name" value="Lyase_1"/>
    <property type="match status" value="1"/>
</dbReference>
<organism evidence="5">
    <name type="scientific">uncultured marine thaumarchaeote KM3_46_G10</name>
    <dbReference type="NCBI Taxonomy" id="1456161"/>
    <lineage>
        <taxon>Archaea</taxon>
        <taxon>Nitrososphaerota</taxon>
        <taxon>environmental samples</taxon>
    </lineage>
</organism>
<dbReference type="AlphaFoldDB" id="A0A075H633"/>
<dbReference type="CDD" id="cd01359">
    <property type="entry name" value="Argininosuccinate_lyase"/>
    <property type="match status" value="1"/>
</dbReference>
<dbReference type="EMBL" id="KF900895">
    <property type="protein sequence ID" value="AIF10595.1"/>
    <property type="molecule type" value="Genomic_DNA"/>
</dbReference>
<dbReference type="PRINTS" id="PR00149">
    <property type="entry name" value="FUMRATELYASE"/>
</dbReference>
<sequence>MLMYRSRLGKDLDDITLSYVSSLNDDSDIAFYDIIGSEAHVIMLYENKLVTKTEIKKILKALEELKGGNISQPDFEPEDIHELIESLVIKKTGIENGGKMHTARSRNDQVALDIRLKIRDDINILLQCLIETISTLLKTAQENTKTIMPLYTHLQQAQVGVFSHYLLSYADSLLRDLDRFMSLYTRVNQSPLGAGPVGGTSLPIDRDSTAKMLGFASLVENSIDATSTRDFVAEYVANSAIMMTNLSRLSEDFIIWSSAEFSFIELSDDFTSPSSVMPQKKNPDVLELTRGKSSQVIGYLTSILTTIKGLPSGYSRDLQQIKSSIWSTSKTSITALIIIKSMLSDLTVNQEKMQKATEEGFLVALDLAENLVLEKIPFRTAHNIVGNLVQLSHNSKKLLSELDLDEIDCLDIKEIKTAKLFELIQKTTISSSLKQRKSKGSSGTSEQTRMIGQRNKKLVTLKKSVKTQNDSIKKSLTLLEKRVKILTK</sequence>
<comment type="subcellular location">
    <subcellularLocation>
        <location evidence="1">Cytoplasm</location>
    </subcellularLocation>
</comment>
<dbReference type="PANTHER" id="PTHR43814:SF1">
    <property type="entry name" value="ARGININOSUCCINATE LYASE"/>
    <property type="match status" value="1"/>
</dbReference>
<comment type="pathway">
    <text evidence="1">Amino-acid biosynthesis; L-arginine biosynthesis; L-arginine from L-ornithine and carbamoyl phosphate: step 3/3.</text>
</comment>
<evidence type="ECO:0000259" key="4">
    <source>
        <dbReference type="Pfam" id="PF14698"/>
    </source>
</evidence>
<comment type="catalytic activity">
    <reaction evidence="1">
        <text>2-(N(omega)-L-arginino)succinate = fumarate + L-arginine</text>
        <dbReference type="Rhea" id="RHEA:24020"/>
        <dbReference type="ChEBI" id="CHEBI:29806"/>
        <dbReference type="ChEBI" id="CHEBI:32682"/>
        <dbReference type="ChEBI" id="CHEBI:57472"/>
        <dbReference type="EC" id="4.3.2.1"/>
    </reaction>
</comment>
<gene>
    <name evidence="5" type="primary">ASL</name>
    <name evidence="1 5" type="synonym">argH</name>
</gene>
<protein>
    <recommendedName>
        <fullName evidence="1 2">Argininosuccinate lyase</fullName>
        <shortName evidence="1">ASAL</shortName>
        <ecNumber evidence="1 2">4.3.2.1</ecNumber>
    </recommendedName>
    <alternativeName>
        <fullName evidence="1">Arginosuccinase</fullName>
    </alternativeName>
</protein>
<evidence type="ECO:0000259" key="3">
    <source>
        <dbReference type="Pfam" id="PF00206"/>
    </source>
</evidence>
<dbReference type="NCBIfam" id="TIGR00838">
    <property type="entry name" value="argH"/>
    <property type="match status" value="1"/>
</dbReference>
<dbReference type="PANTHER" id="PTHR43814">
    <property type="entry name" value="ARGININOSUCCINATE LYASE"/>
    <property type="match status" value="1"/>
</dbReference>
<dbReference type="InterPro" id="IPR022761">
    <property type="entry name" value="Fumarate_lyase_N"/>
</dbReference>
<feature type="domain" description="Fumarate lyase N-terminal" evidence="3">
    <location>
        <begin position="49"/>
        <end position="298"/>
    </location>
</feature>
<dbReference type="FunFam" id="1.20.200.10:FF:000015">
    <property type="entry name" value="argininosuccinate lyase isoform X2"/>
    <property type="match status" value="1"/>
</dbReference>
<dbReference type="InterPro" id="IPR024083">
    <property type="entry name" value="Fumarase/histidase_N"/>
</dbReference>
<dbReference type="GO" id="GO:0005829">
    <property type="term" value="C:cytosol"/>
    <property type="evidence" value="ECO:0007669"/>
    <property type="project" value="TreeGrafter"/>
</dbReference>
<dbReference type="InterPro" id="IPR000362">
    <property type="entry name" value="Fumarate_lyase_fam"/>
</dbReference>
<proteinExistence type="inferred from homology"/>
<dbReference type="GO" id="GO:0042450">
    <property type="term" value="P:L-arginine biosynthetic process via ornithine"/>
    <property type="evidence" value="ECO:0007669"/>
    <property type="project" value="UniProtKB-UniRule"/>
</dbReference>
<evidence type="ECO:0000313" key="5">
    <source>
        <dbReference type="EMBL" id="AIF10595.1"/>
    </source>
</evidence>
<dbReference type="InterPro" id="IPR029419">
    <property type="entry name" value="Arg_succ_lyase_C"/>
</dbReference>
<keyword evidence="1" id="KW-0028">Amino-acid biosynthesis</keyword>
<dbReference type="InterPro" id="IPR008948">
    <property type="entry name" value="L-Aspartase-like"/>
</dbReference>
<feature type="domain" description="Argininosuccinate lyase C-terminal" evidence="4">
    <location>
        <begin position="361"/>
        <end position="422"/>
    </location>
</feature>
<keyword evidence="1" id="KW-0963">Cytoplasm</keyword>
<dbReference type="Gene3D" id="1.10.275.10">
    <property type="entry name" value="Fumarase/aspartase (N-terminal domain)"/>
    <property type="match status" value="1"/>
</dbReference>
<dbReference type="GO" id="GO:0004056">
    <property type="term" value="F:argininosuccinate lyase activity"/>
    <property type="evidence" value="ECO:0007669"/>
    <property type="project" value="UniProtKB-UniRule"/>
</dbReference>
<dbReference type="EC" id="4.3.2.1" evidence="1 2"/>
<accession>A0A075H633</accession>
<dbReference type="UniPathway" id="UPA00068">
    <property type="reaction ID" value="UER00114"/>
</dbReference>
<dbReference type="InterPro" id="IPR009049">
    <property type="entry name" value="Argininosuccinate_lyase"/>
</dbReference>
<comment type="similarity">
    <text evidence="1">Belongs to the lyase 1 family. Argininosuccinate lyase subfamily.</text>
</comment>
<reference evidence="5" key="1">
    <citation type="journal article" date="2014" name="Genome Biol. Evol.">
        <title>Pangenome evidence for extensive interdomain horizontal transfer affecting lineage core and shell genes in uncultured planktonic thaumarchaeota and euryarchaeota.</title>
        <authorList>
            <person name="Deschamps P."/>
            <person name="Zivanovic Y."/>
            <person name="Moreira D."/>
            <person name="Rodriguez-Valera F."/>
            <person name="Lopez-Garcia P."/>
        </authorList>
    </citation>
    <scope>NUCLEOTIDE SEQUENCE</scope>
</reference>
<name>A0A075H633_9ARCH</name>
<dbReference type="Gene3D" id="1.20.200.10">
    <property type="entry name" value="Fumarase/aspartase (Central domain)"/>
    <property type="match status" value="1"/>
</dbReference>
<dbReference type="Pfam" id="PF14698">
    <property type="entry name" value="ASL_C2"/>
    <property type="match status" value="1"/>
</dbReference>
<dbReference type="HAMAP" id="MF_00006">
    <property type="entry name" value="Arg_succ_lyase"/>
    <property type="match status" value="1"/>
</dbReference>
<evidence type="ECO:0000256" key="2">
    <source>
        <dbReference type="NCBIfam" id="TIGR00838"/>
    </source>
</evidence>
<dbReference type="Gene3D" id="1.10.40.30">
    <property type="entry name" value="Fumarase/aspartase (C-terminal domain)"/>
    <property type="match status" value="1"/>
</dbReference>
<keyword evidence="1" id="KW-0055">Arginine biosynthesis</keyword>